<dbReference type="AlphaFoldDB" id="A0A1M5LYJ2"/>
<reference evidence="2 3" key="1">
    <citation type="submission" date="2016-11" db="EMBL/GenBank/DDBJ databases">
        <authorList>
            <person name="Jaros S."/>
            <person name="Januszkiewicz K."/>
            <person name="Wedrychowicz H."/>
        </authorList>
    </citation>
    <scope>NUCLEOTIDE SEQUENCE [LARGE SCALE GENOMIC DNA]</scope>
    <source>
        <strain evidence="2 3">IBRC-M 10683</strain>
    </source>
</reference>
<evidence type="ECO:0000313" key="3">
    <source>
        <dbReference type="Proteomes" id="UP000183988"/>
    </source>
</evidence>
<accession>A0A1M5LYJ2</accession>
<feature type="domain" description="DinB-like" evidence="1">
    <location>
        <begin position="6"/>
        <end position="153"/>
    </location>
</feature>
<proteinExistence type="predicted"/>
<dbReference type="STRING" id="930117.SAMN05216225_10526"/>
<evidence type="ECO:0000259" key="1">
    <source>
        <dbReference type="Pfam" id="PF12867"/>
    </source>
</evidence>
<protein>
    <submittedName>
        <fullName evidence="2">DinB superfamily protein</fullName>
    </submittedName>
</protein>
<dbReference type="Proteomes" id="UP000183988">
    <property type="component" value="Unassembled WGS sequence"/>
</dbReference>
<keyword evidence="3" id="KW-1185">Reference proteome</keyword>
<dbReference type="Pfam" id="PF12867">
    <property type="entry name" value="DinB_2"/>
    <property type="match status" value="1"/>
</dbReference>
<dbReference type="EMBL" id="FQVW01000052">
    <property type="protein sequence ID" value="SHG70127.1"/>
    <property type="molecule type" value="Genomic_DNA"/>
</dbReference>
<organism evidence="2 3">
    <name type="scientific">Ornithinibacillus halophilus</name>
    <dbReference type="NCBI Taxonomy" id="930117"/>
    <lineage>
        <taxon>Bacteria</taxon>
        <taxon>Bacillati</taxon>
        <taxon>Bacillota</taxon>
        <taxon>Bacilli</taxon>
        <taxon>Bacillales</taxon>
        <taxon>Bacillaceae</taxon>
        <taxon>Ornithinibacillus</taxon>
    </lineage>
</organism>
<evidence type="ECO:0000313" key="2">
    <source>
        <dbReference type="EMBL" id="SHG70127.1"/>
    </source>
</evidence>
<sequence length="166" mass="19231">MELNDNVRNKLWHEVEGLSDELINQKPDEDKWSIRQILEHVYLLEKAFTKLIDRQLQNGEDVYAKDHPIEMTTDRSFKVDAPKFSVPGDEFKTLAELKEDLDNSHENLRKLVESVTSEQLLAKAISDSPFGDMNLKQSIEFVAYHELRHIEQLQEVKEAIGVVEKG</sequence>
<dbReference type="RefSeq" id="WP_072891735.1">
    <property type="nucleotide sequence ID" value="NZ_FQVW01000052.1"/>
</dbReference>
<name>A0A1M5LYJ2_9BACI</name>
<dbReference type="SUPFAM" id="SSF109854">
    <property type="entry name" value="DinB/YfiT-like putative metalloenzymes"/>
    <property type="match status" value="1"/>
</dbReference>
<dbReference type="InterPro" id="IPR034660">
    <property type="entry name" value="DinB/YfiT-like"/>
</dbReference>
<dbReference type="InterPro" id="IPR024775">
    <property type="entry name" value="DinB-like"/>
</dbReference>
<gene>
    <name evidence="2" type="ORF">SAMN05216225_10526</name>
</gene>
<dbReference type="Gene3D" id="1.20.120.450">
    <property type="entry name" value="dinb family like domain"/>
    <property type="match status" value="1"/>
</dbReference>
<dbReference type="OrthoDB" id="5464839at2"/>